<dbReference type="Proteomes" id="UP000825100">
    <property type="component" value="Chromosome"/>
</dbReference>
<keyword evidence="3" id="KW-1185">Reference proteome</keyword>
<evidence type="ECO:0000259" key="1">
    <source>
        <dbReference type="Pfam" id="PF01154"/>
    </source>
</evidence>
<dbReference type="Pfam" id="PF01154">
    <property type="entry name" value="HMG_CoA_synt_N"/>
    <property type="match status" value="1"/>
</dbReference>
<protein>
    <recommendedName>
        <fullName evidence="1">Hydroxymethylglutaryl-coenzyme A synthase N-terminal domain-containing protein</fullName>
    </recommendedName>
</protein>
<dbReference type="InterPro" id="IPR013528">
    <property type="entry name" value="HMG_CoA_synth_N"/>
</dbReference>
<gene>
    <name evidence="2" type="ORF">LTWDN19_16860</name>
</gene>
<proteinExistence type="predicted"/>
<reference evidence="2 3" key="1">
    <citation type="submission" date="2021-05" db="EMBL/GenBank/DDBJ databases">
        <title>Complete Genome Sequence of Latilactobacillus sp. Strain WDN19, a High D-Aspartate-producing Lactic Acid Bacterium Isolated from a Japanese Pickle.</title>
        <authorList>
            <person name="Kajitani K."/>
            <person name="Takahashi S."/>
        </authorList>
    </citation>
    <scope>NUCLEOTIDE SEQUENCE [LARGE SCALE GENOMIC DNA]</scope>
    <source>
        <strain evidence="2 3">WDN19</strain>
    </source>
</reference>
<organism evidence="2 3">
    <name type="scientific">Latilactobacillus curvatus</name>
    <name type="common">Lactobacillus curvatus</name>
    <dbReference type="NCBI Taxonomy" id="28038"/>
    <lineage>
        <taxon>Bacteria</taxon>
        <taxon>Bacillati</taxon>
        <taxon>Bacillota</taxon>
        <taxon>Bacilli</taxon>
        <taxon>Lactobacillales</taxon>
        <taxon>Lactobacillaceae</taxon>
        <taxon>Latilactobacillus</taxon>
    </lineage>
</organism>
<sequence length="73" mass="8289">MQIGIDKMGLFTPNTYLDLVMLANARGVDPDKYTIGIGQDQMAIAPSVKTVSQWRLTRLLKCWMMIIVIQLVY</sequence>
<evidence type="ECO:0000313" key="3">
    <source>
        <dbReference type="Proteomes" id="UP000825100"/>
    </source>
</evidence>
<name>A0ABN6GJR9_LATCU</name>
<evidence type="ECO:0000313" key="2">
    <source>
        <dbReference type="EMBL" id="BCX31119.1"/>
    </source>
</evidence>
<dbReference type="InterPro" id="IPR016039">
    <property type="entry name" value="Thiolase-like"/>
</dbReference>
<dbReference type="Gene3D" id="3.40.47.10">
    <property type="match status" value="1"/>
</dbReference>
<dbReference type="EMBL" id="AP024685">
    <property type="protein sequence ID" value="BCX31119.1"/>
    <property type="molecule type" value="Genomic_DNA"/>
</dbReference>
<feature type="domain" description="Hydroxymethylglutaryl-coenzyme A synthase N-terminal" evidence="1">
    <location>
        <begin position="2"/>
        <end position="59"/>
    </location>
</feature>
<accession>A0ABN6GJR9</accession>
<dbReference type="SUPFAM" id="SSF53901">
    <property type="entry name" value="Thiolase-like"/>
    <property type="match status" value="1"/>
</dbReference>